<dbReference type="GO" id="GO:0005509">
    <property type="term" value="F:calcium ion binding"/>
    <property type="evidence" value="ECO:0007669"/>
    <property type="project" value="InterPro"/>
</dbReference>
<dbReference type="InterPro" id="IPR011049">
    <property type="entry name" value="Serralysin-like_metalloprot_C"/>
</dbReference>
<evidence type="ECO:0000256" key="3">
    <source>
        <dbReference type="SAM" id="MobiDB-lite"/>
    </source>
</evidence>
<dbReference type="Pfam" id="PF00353">
    <property type="entry name" value="HemolysinCabind"/>
    <property type="match status" value="5"/>
</dbReference>
<evidence type="ECO:0000313" key="6">
    <source>
        <dbReference type="Proteomes" id="UP000603227"/>
    </source>
</evidence>
<accession>A0A918Z3D3</accession>
<dbReference type="Proteomes" id="UP000603227">
    <property type="component" value="Unassembled WGS sequence"/>
</dbReference>
<feature type="region of interest" description="Disordered" evidence="3">
    <location>
        <begin position="288"/>
        <end position="307"/>
    </location>
</feature>
<keyword evidence="4" id="KW-0732">Signal</keyword>
<dbReference type="InterPro" id="IPR050557">
    <property type="entry name" value="RTX_toxin/Mannuronan_C5-epim"/>
</dbReference>
<dbReference type="PANTHER" id="PTHR38340">
    <property type="entry name" value="S-LAYER PROTEIN"/>
    <property type="match status" value="1"/>
</dbReference>
<evidence type="ECO:0000256" key="4">
    <source>
        <dbReference type="SAM" id="SignalP"/>
    </source>
</evidence>
<dbReference type="InterPro" id="IPR001343">
    <property type="entry name" value="Hemolysn_Ca-bd"/>
</dbReference>
<evidence type="ECO:0000256" key="2">
    <source>
        <dbReference type="ARBA" id="ARBA00022525"/>
    </source>
</evidence>
<dbReference type="PANTHER" id="PTHR38340:SF1">
    <property type="entry name" value="S-LAYER PROTEIN"/>
    <property type="match status" value="1"/>
</dbReference>
<gene>
    <name evidence="5" type="ORF">GCM10017771_54240</name>
</gene>
<dbReference type="GO" id="GO:0005576">
    <property type="term" value="C:extracellular region"/>
    <property type="evidence" value="ECO:0007669"/>
    <property type="project" value="UniProtKB-SubCell"/>
</dbReference>
<protein>
    <recommendedName>
        <fullName evidence="7">Calcium-binding protein</fullName>
    </recommendedName>
</protein>
<comment type="subcellular location">
    <subcellularLocation>
        <location evidence="1">Secreted</location>
    </subcellularLocation>
</comment>
<organism evidence="5 6">
    <name type="scientific">Streptomyces capitiformicae</name>
    <dbReference type="NCBI Taxonomy" id="2014920"/>
    <lineage>
        <taxon>Bacteria</taxon>
        <taxon>Bacillati</taxon>
        <taxon>Actinomycetota</taxon>
        <taxon>Actinomycetes</taxon>
        <taxon>Kitasatosporales</taxon>
        <taxon>Streptomycetaceae</taxon>
        <taxon>Streptomyces</taxon>
    </lineage>
</organism>
<dbReference type="Gene3D" id="2.150.10.10">
    <property type="entry name" value="Serralysin-like metalloprotease, C-terminal"/>
    <property type="match status" value="2"/>
</dbReference>
<dbReference type="SUPFAM" id="SSF51120">
    <property type="entry name" value="beta-Roll"/>
    <property type="match status" value="2"/>
</dbReference>
<feature type="signal peptide" evidence="4">
    <location>
        <begin position="1"/>
        <end position="39"/>
    </location>
</feature>
<evidence type="ECO:0008006" key="7">
    <source>
        <dbReference type="Google" id="ProtNLM"/>
    </source>
</evidence>
<proteinExistence type="predicted"/>
<dbReference type="AlphaFoldDB" id="A0A918Z3D3"/>
<evidence type="ECO:0000313" key="5">
    <source>
        <dbReference type="EMBL" id="GHE36152.1"/>
    </source>
</evidence>
<keyword evidence="6" id="KW-1185">Reference proteome</keyword>
<keyword evidence="2" id="KW-0964">Secreted</keyword>
<evidence type="ECO:0000256" key="1">
    <source>
        <dbReference type="ARBA" id="ARBA00004613"/>
    </source>
</evidence>
<feature type="chain" id="PRO_5038102275" description="Calcium-binding protein" evidence="4">
    <location>
        <begin position="40"/>
        <end position="314"/>
    </location>
</feature>
<reference evidence="5" key="2">
    <citation type="submission" date="2020-09" db="EMBL/GenBank/DDBJ databases">
        <authorList>
            <person name="Sun Q."/>
            <person name="Zhou Y."/>
        </authorList>
    </citation>
    <scope>NUCLEOTIDE SEQUENCE</scope>
    <source>
        <strain evidence="5">CGMCC 4.7403</strain>
    </source>
</reference>
<sequence>MRVNSTERGPMGRKALLRVMVVVATVGSAVTLTAGPANAATGVFLSGSNVIVNAGAGVANNITINVSGNSIIIQDTRAVLTAGTGCALQTNGSVACGISPNDATVVVNAGDLGDTITKIGNVRGDLRGQTGNDTINGGPSPGSNILNGGADRDTLNGGPTFDLLIGGAGPDRLSGGGGTNDIASYFESGAGVVVDIDNTADDGIGGEGDDVRTDVEIVYGSEFNDTITGSASNDSMLGFGGSDRLVGGAGNDNLTGDLVPSNSGLVGSDTLIGGPGNDTLNGVDNIRGNDSLDGGDQTDTCTADTSDTKRFCEA</sequence>
<name>A0A918Z3D3_9ACTN</name>
<comment type="caution">
    <text evidence="5">The sequence shown here is derived from an EMBL/GenBank/DDBJ whole genome shotgun (WGS) entry which is preliminary data.</text>
</comment>
<reference evidence="5" key="1">
    <citation type="journal article" date="2014" name="Int. J. Syst. Evol. Microbiol.">
        <title>Complete genome sequence of Corynebacterium casei LMG S-19264T (=DSM 44701T), isolated from a smear-ripened cheese.</title>
        <authorList>
            <consortium name="US DOE Joint Genome Institute (JGI-PGF)"/>
            <person name="Walter F."/>
            <person name="Albersmeier A."/>
            <person name="Kalinowski J."/>
            <person name="Ruckert C."/>
        </authorList>
    </citation>
    <scope>NUCLEOTIDE SEQUENCE</scope>
    <source>
        <strain evidence="5">CGMCC 4.7403</strain>
    </source>
</reference>
<dbReference type="EMBL" id="BNAT01000020">
    <property type="protein sequence ID" value="GHE36152.1"/>
    <property type="molecule type" value="Genomic_DNA"/>
</dbReference>
<dbReference type="PRINTS" id="PR00313">
    <property type="entry name" value="CABNDNGRPT"/>
</dbReference>